<sequence>MKVDQVRDEIKELRQEFEKSLPSSTAYSRVSKKLDDLYYEHMDIREAALIAKHLDHKDTIDDDAKMIVAAANGENVAEALDLPINVCAAFKILHERLAKGWTQAELGQKVNLSQSQIAKIENIQQIPDVGTLSGILVALDVQMEIGARKIS</sequence>
<dbReference type="SUPFAM" id="SSF47413">
    <property type="entry name" value="lambda repressor-like DNA-binding domains"/>
    <property type="match status" value="1"/>
</dbReference>
<proteinExistence type="predicted"/>
<dbReference type="InterPro" id="IPR001387">
    <property type="entry name" value="Cro/C1-type_HTH"/>
</dbReference>
<dbReference type="Gene3D" id="1.10.260.40">
    <property type="entry name" value="lambda repressor-like DNA-binding domains"/>
    <property type="match status" value="1"/>
</dbReference>
<organism evidence="2 3">
    <name type="scientific">Furfurilactobacillus rossiae DSM 15814</name>
    <dbReference type="NCBI Taxonomy" id="1114972"/>
    <lineage>
        <taxon>Bacteria</taxon>
        <taxon>Bacillati</taxon>
        <taxon>Bacillota</taxon>
        <taxon>Bacilli</taxon>
        <taxon>Lactobacillales</taxon>
        <taxon>Lactobacillaceae</taxon>
        <taxon>Furfurilactobacillus</taxon>
    </lineage>
</organism>
<dbReference type="OrthoDB" id="9805856at2"/>
<comment type="caution">
    <text evidence="2">The sequence shown here is derived from an EMBL/GenBank/DDBJ whole genome shotgun (WGS) entry which is preliminary data.</text>
</comment>
<dbReference type="SMART" id="SM00530">
    <property type="entry name" value="HTH_XRE"/>
    <property type="match status" value="1"/>
</dbReference>
<dbReference type="STRING" id="1114972.FD35_GL002218"/>
<dbReference type="Pfam" id="PF01381">
    <property type="entry name" value="HTH_3"/>
    <property type="match status" value="1"/>
</dbReference>
<keyword evidence="3" id="KW-1185">Reference proteome</keyword>
<dbReference type="eggNOG" id="COG3620">
    <property type="taxonomic scope" value="Bacteria"/>
</dbReference>
<accession>A0A0R1RI31</accession>
<gene>
    <name evidence="2" type="ORF">FD35_GL002218</name>
</gene>
<dbReference type="EMBL" id="AZFF01000005">
    <property type="protein sequence ID" value="KRL56177.1"/>
    <property type="molecule type" value="Genomic_DNA"/>
</dbReference>
<evidence type="ECO:0000259" key="1">
    <source>
        <dbReference type="PROSITE" id="PS50943"/>
    </source>
</evidence>
<protein>
    <recommendedName>
        <fullName evidence="1">HTH cro/C1-type domain-containing protein</fullName>
    </recommendedName>
</protein>
<evidence type="ECO:0000313" key="3">
    <source>
        <dbReference type="Proteomes" id="UP000051999"/>
    </source>
</evidence>
<feature type="domain" description="HTH cro/C1-type" evidence="1">
    <location>
        <begin position="92"/>
        <end position="148"/>
    </location>
</feature>
<dbReference type="RefSeq" id="WP_017262874.1">
    <property type="nucleotide sequence ID" value="NZ_AUAW01000006.1"/>
</dbReference>
<dbReference type="PATRIC" id="fig|1114972.6.peg.2269"/>
<reference evidence="2 3" key="1">
    <citation type="journal article" date="2015" name="Genome Announc.">
        <title>Expanding the biotechnology potential of lactobacilli through comparative genomics of 213 strains and associated genera.</title>
        <authorList>
            <person name="Sun Z."/>
            <person name="Harris H.M."/>
            <person name="McCann A."/>
            <person name="Guo C."/>
            <person name="Argimon S."/>
            <person name="Zhang W."/>
            <person name="Yang X."/>
            <person name="Jeffery I.B."/>
            <person name="Cooney J.C."/>
            <person name="Kagawa T.F."/>
            <person name="Liu W."/>
            <person name="Song Y."/>
            <person name="Salvetti E."/>
            <person name="Wrobel A."/>
            <person name="Rasinkangas P."/>
            <person name="Parkhill J."/>
            <person name="Rea M.C."/>
            <person name="O'Sullivan O."/>
            <person name="Ritari J."/>
            <person name="Douillard F.P."/>
            <person name="Paul Ross R."/>
            <person name="Yang R."/>
            <person name="Briner A.E."/>
            <person name="Felis G.E."/>
            <person name="de Vos W.M."/>
            <person name="Barrangou R."/>
            <person name="Klaenhammer T.R."/>
            <person name="Caufield P.W."/>
            <person name="Cui Y."/>
            <person name="Zhang H."/>
            <person name="O'Toole P.W."/>
        </authorList>
    </citation>
    <scope>NUCLEOTIDE SEQUENCE [LARGE SCALE GENOMIC DNA]</scope>
    <source>
        <strain evidence="2 3">DSM 15814</strain>
    </source>
</reference>
<dbReference type="CDD" id="cd00093">
    <property type="entry name" value="HTH_XRE"/>
    <property type="match status" value="1"/>
</dbReference>
<dbReference type="PROSITE" id="PS50943">
    <property type="entry name" value="HTH_CROC1"/>
    <property type="match status" value="1"/>
</dbReference>
<dbReference type="InterPro" id="IPR010982">
    <property type="entry name" value="Lambda_DNA-bd_dom_sf"/>
</dbReference>
<dbReference type="Proteomes" id="UP000051999">
    <property type="component" value="Unassembled WGS sequence"/>
</dbReference>
<name>A0A0R1RI31_9LACO</name>
<evidence type="ECO:0000313" key="2">
    <source>
        <dbReference type="EMBL" id="KRL56177.1"/>
    </source>
</evidence>
<dbReference type="GO" id="GO:0003677">
    <property type="term" value="F:DNA binding"/>
    <property type="evidence" value="ECO:0007669"/>
    <property type="project" value="InterPro"/>
</dbReference>
<dbReference type="AlphaFoldDB" id="A0A0R1RI31"/>